<evidence type="ECO:0008006" key="4">
    <source>
        <dbReference type="Google" id="ProtNLM"/>
    </source>
</evidence>
<keyword evidence="3" id="KW-1185">Reference proteome</keyword>
<dbReference type="AlphaFoldDB" id="A0A1T5CMI8"/>
<reference evidence="3" key="1">
    <citation type="submission" date="2017-02" db="EMBL/GenBank/DDBJ databases">
        <authorList>
            <person name="Varghese N."/>
            <person name="Submissions S."/>
        </authorList>
    </citation>
    <scope>NUCLEOTIDE SEQUENCE [LARGE SCALE GENOMIC DNA]</scope>
    <source>
        <strain evidence="3">DSM 23405</strain>
    </source>
</reference>
<evidence type="ECO:0000256" key="1">
    <source>
        <dbReference type="SAM" id="SignalP"/>
    </source>
</evidence>
<keyword evidence="1" id="KW-0732">Signal</keyword>
<dbReference type="STRING" id="241145.SAMN05660776_2063"/>
<dbReference type="Proteomes" id="UP000190230">
    <property type="component" value="Unassembled WGS sequence"/>
</dbReference>
<sequence length="185" mass="21001">MKLSTILFLLSFTVLAQETPAENFWKQLQEHCGNSYEGIITKDLGNDDFANKKLLMHVRACNENEIKIPFFVGENKSRTWILSFKNDRIQLKHDHRKPDGSEDKITQYGGTAPNTGLSNVQVFPADPETAALLPAAATNVWWISLDEDFFTYNLKRMGREGHFTVKFDLSNPVATPVAPWGWKAK</sequence>
<dbReference type="EMBL" id="FUYY01000003">
    <property type="protein sequence ID" value="SKB60725.1"/>
    <property type="molecule type" value="Genomic_DNA"/>
</dbReference>
<evidence type="ECO:0000313" key="2">
    <source>
        <dbReference type="EMBL" id="SKB60725.1"/>
    </source>
</evidence>
<dbReference type="RefSeq" id="WP_079720927.1">
    <property type="nucleotide sequence ID" value="NZ_FUYY01000003.1"/>
</dbReference>
<evidence type="ECO:0000313" key="3">
    <source>
        <dbReference type="Proteomes" id="UP000190230"/>
    </source>
</evidence>
<gene>
    <name evidence="2" type="ORF">SAMN05660776_2063</name>
</gene>
<feature type="signal peptide" evidence="1">
    <location>
        <begin position="1"/>
        <end position="16"/>
    </location>
</feature>
<organism evidence="2 3">
    <name type="scientific">Salegentibacter holothuriorum</name>
    <dbReference type="NCBI Taxonomy" id="241145"/>
    <lineage>
        <taxon>Bacteria</taxon>
        <taxon>Pseudomonadati</taxon>
        <taxon>Bacteroidota</taxon>
        <taxon>Flavobacteriia</taxon>
        <taxon>Flavobacteriales</taxon>
        <taxon>Flavobacteriaceae</taxon>
        <taxon>Salegentibacter</taxon>
    </lineage>
</organism>
<feature type="chain" id="PRO_5012910979" description="Secreted protein" evidence="1">
    <location>
        <begin position="17"/>
        <end position="185"/>
    </location>
</feature>
<name>A0A1T5CMI8_9FLAO</name>
<accession>A0A1T5CMI8</accession>
<protein>
    <recommendedName>
        <fullName evidence="4">Secreted protein</fullName>
    </recommendedName>
</protein>
<dbReference type="OrthoDB" id="1524207at2"/>
<proteinExistence type="predicted"/>